<reference evidence="2 3" key="1">
    <citation type="submission" date="2020-08" db="EMBL/GenBank/DDBJ databases">
        <authorList>
            <person name="Koutsovoulos G."/>
            <person name="Danchin GJ E."/>
        </authorList>
    </citation>
    <scope>NUCLEOTIDE SEQUENCE [LARGE SCALE GENOMIC DNA]</scope>
</reference>
<proteinExistence type="predicted"/>
<dbReference type="EMBL" id="CAJEWN010000936">
    <property type="protein sequence ID" value="CAD2192303.1"/>
    <property type="molecule type" value="Genomic_DNA"/>
</dbReference>
<dbReference type="AlphaFoldDB" id="A0A6V7WZA3"/>
<gene>
    <name evidence="2" type="ORF">MENT_LOCUS45181</name>
</gene>
<protein>
    <submittedName>
        <fullName evidence="2">Uncharacterized protein</fullName>
    </submittedName>
</protein>
<evidence type="ECO:0000313" key="3">
    <source>
        <dbReference type="Proteomes" id="UP000580250"/>
    </source>
</evidence>
<evidence type="ECO:0000256" key="1">
    <source>
        <dbReference type="SAM" id="MobiDB-lite"/>
    </source>
</evidence>
<accession>A0A6V7WZA3</accession>
<name>A0A6V7WZA3_MELEN</name>
<organism evidence="2 3">
    <name type="scientific">Meloidogyne enterolobii</name>
    <name type="common">Root-knot nematode worm</name>
    <name type="synonym">Meloidogyne mayaguensis</name>
    <dbReference type="NCBI Taxonomy" id="390850"/>
    <lineage>
        <taxon>Eukaryota</taxon>
        <taxon>Metazoa</taxon>
        <taxon>Ecdysozoa</taxon>
        <taxon>Nematoda</taxon>
        <taxon>Chromadorea</taxon>
        <taxon>Rhabditida</taxon>
        <taxon>Tylenchina</taxon>
        <taxon>Tylenchomorpha</taxon>
        <taxon>Tylenchoidea</taxon>
        <taxon>Meloidogynidae</taxon>
        <taxon>Meloidogyninae</taxon>
        <taxon>Meloidogyne</taxon>
    </lineage>
</organism>
<sequence length="456" mass="51525">MASKDDLIIFLEELKRSSKAVIKETFNENIDPILNQIIFGLFLSKDAIFADLNGSLKEIIIGFIRLVLDTIRVLQYEMDFAAPLKNRIKPVIRDFVRTLADVLIVNLFNSDVSKHRRFYLLKEFVKDILMDLVVDLLIFDLKIDHNFPFYLIEKIKNAFINLFKNLITLSINAILNYLLNAVRSRRTRKEGVCGVGVDVGGGGGGGGGVKKVEKGQEVANNEEEGGEAGEGGEGGDDDGGNDDDDRDSAYHSDGDADDEAEDETNDKTCFDVMLEKHKEAFNGSGNVIGKLEDMFKDSVGVFEQLRNLLNDYSTMFDELLNFFNNLMKKLLELFNDLLVILLNHLNSIFDNLTENLKEVLRYFIKMVLTEKKFEKMLMGMIKNLIDDQLKKVTKKPFIDFKLALEYEAKDVCDDDGEKYLAISTNLSLNASSNKASSDGSEKEISEEYNIKFQSLI</sequence>
<comment type="caution">
    <text evidence="2">The sequence shown here is derived from an EMBL/GenBank/DDBJ whole genome shotgun (WGS) entry which is preliminary data.</text>
</comment>
<feature type="region of interest" description="Disordered" evidence="1">
    <location>
        <begin position="217"/>
        <end position="264"/>
    </location>
</feature>
<feature type="compositionally biased region" description="Acidic residues" evidence="1">
    <location>
        <begin position="233"/>
        <end position="246"/>
    </location>
</feature>
<feature type="compositionally biased region" description="Acidic residues" evidence="1">
    <location>
        <begin position="255"/>
        <end position="264"/>
    </location>
</feature>
<evidence type="ECO:0000313" key="2">
    <source>
        <dbReference type="EMBL" id="CAD2192303.1"/>
    </source>
</evidence>
<dbReference type="Proteomes" id="UP000580250">
    <property type="component" value="Unassembled WGS sequence"/>
</dbReference>